<keyword evidence="7" id="KW-1015">Disulfide bond</keyword>
<dbReference type="Gene3D" id="2.60.40.10">
    <property type="entry name" value="Immunoglobulins"/>
    <property type="match status" value="1"/>
</dbReference>
<dbReference type="GO" id="GO:0009897">
    <property type="term" value="C:external side of plasma membrane"/>
    <property type="evidence" value="ECO:0007669"/>
    <property type="project" value="TreeGrafter"/>
</dbReference>
<dbReference type="PROSITE" id="PS50835">
    <property type="entry name" value="IG_LIKE"/>
    <property type="match status" value="1"/>
</dbReference>
<evidence type="ECO:0000256" key="4">
    <source>
        <dbReference type="ARBA" id="ARBA00022729"/>
    </source>
</evidence>
<evidence type="ECO:0000256" key="1">
    <source>
        <dbReference type="ARBA" id="ARBA00004251"/>
    </source>
</evidence>
<feature type="signal peptide" evidence="11">
    <location>
        <begin position="1"/>
        <end position="21"/>
    </location>
</feature>
<keyword evidence="3" id="KW-0812">Transmembrane</keyword>
<dbReference type="InterPro" id="IPR003599">
    <property type="entry name" value="Ig_sub"/>
</dbReference>
<accession>A0AA88QA32</accession>
<keyword evidence="4 11" id="KW-0732">Signal</keyword>
<comment type="caution">
    <text evidence="13">The sequence shown here is derived from an EMBL/GenBank/DDBJ whole genome shotgun (WGS) entry which is preliminary data.</text>
</comment>
<dbReference type="Pfam" id="PF07686">
    <property type="entry name" value="V-set"/>
    <property type="match status" value="1"/>
</dbReference>
<evidence type="ECO:0000256" key="6">
    <source>
        <dbReference type="ARBA" id="ARBA00023136"/>
    </source>
</evidence>
<proteinExistence type="predicted"/>
<evidence type="ECO:0000313" key="14">
    <source>
        <dbReference type="Proteomes" id="UP001187343"/>
    </source>
</evidence>
<keyword evidence="10" id="KW-0393">Immunoglobulin domain</keyword>
<evidence type="ECO:0000256" key="11">
    <source>
        <dbReference type="SAM" id="SignalP"/>
    </source>
</evidence>
<evidence type="ECO:0000256" key="10">
    <source>
        <dbReference type="ARBA" id="ARBA00023319"/>
    </source>
</evidence>
<comment type="subcellular location">
    <subcellularLocation>
        <location evidence="1">Cell membrane</location>
        <topology evidence="1">Single-pass type I membrane protein</topology>
    </subcellularLocation>
</comment>
<dbReference type="GO" id="GO:0031295">
    <property type="term" value="P:T cell costimulation"/>
    <property type="evidence" value="ECO:0007669"/>
    <property type="project" value="TreeGrafter"/>
</dbReference>
<dbReference type="InterPro" id="IPR013106">
    <property type="entry name" value="Ig_V-set"/>
</dbReference>
<dbReference type="EMBL" id="JAUYZG010000005">
    <property type="protein sequence ID" value="KAK2907190.1"/>
    <property type="molecule type" value="Genomic_DNA"/>
</dbReference>
<evidence type="ECO:0000256" key="9">
    <source>
        <dbReference type="ARBA" id="ARBA00023180"/>
    </source>
</evidence>
<dbReference type="SUPFAM" id="SSF48726">
    <property type="entry name" value="Immunoglobulin"/>
    <property type="match status" value="1"/>
</dbReference>
<feature type="domain" description="Ig-like" evidence="12">
    <location>
        <begin position="35"/>
        <end position="124"/>
    </location>
</feature>
<dbReference type="AlphaFoldDB" id="A0AA88QA32"/>
<keyword evidence="9" id="KW-0325">Glycoprotein</keyword>
<protein>
    <recommendedName>
        <fullName evidence="12">Ig-like domain-containing protein</fullName>
    </recommendedName>
</protein>
<dbReference type="Proteomes" id="UP001187343">
    <property type="component" value="Unassembled WGS sequence"/>
</dbReference>
<dbReference type="PANTHER" id="PTHR25466:SF14">
    <property type="entry name" value="BUTYROPHILIN SUBFAMILY 2 MEMBER A2-LIKE-RELATED"/>
    <property type="match status" value="1"/>
</dbReference>
<keyword evidence="14" id="KW-1185">Reference proteome</keyword>
<dbReference type="GO" id="GO:0042102">
    <property type="term" value="P:positive regulation of T cell proliferation"/>
    <property type="evidence" value="ECO:0007669"/>
    <property type="project" value="TreeGrafter"/>
</dbReference>
<evidence type="ECO:0000313" key="13">
    <source>
        <dbReference type="EMBL" id="KAK2907190.1"/>
    </source>
</evidence>
<keyword evidence="6" id="KW-0472">Membrane</keyword>
<gene>
    <name evidence="13" type="ORF">Q8A67_006175</name>
</gene>
<evidence type="ECO:0000256" key="7">
    <source>
        <dbReference type="ARBA" id="ARBA00023157"/>
    </source>
</evidence>
<dbReference type="InterPro" id="IPR036179">
    <property type="entry name" value="Ig-like_dom_sf"/>
</dbReference>
<dbReference type="GO" id="GO:0006955">
    <property type="term" value="P:immune response"/>
    <property type="evidence" value="ECO:0007669"/>
    <property type="project" value="TreeGrafter"/>
</dbReference>
<feature type="chain" id="PRO_5041679538" description="Ig-like domain-containing protein" evidence="11">
    <location>
        <begin position="22"/>
        <end position="165"/>
    </location>
</feature>
<dbReference type="GO" id="GO:0071222">
    <property type="term" value="P:cellular response to lipopolysaccharide"/>
    <property type="evidence" value="ECO:0007669"/>
    <property type="project" value="TreeGrafter"/>
</dbReference>
<keyword evidence="8" id="KW-0675">Receptor</keyword>
<dbReference type="GO" id="GO:0007166">
    <property type="term" value="P:cell surface receptor signaling pathway"/>
    <property type="evidence" value="ECO:0007669"/>
    <property type="project" value="TreeGrafter"/>
</dbReference>
<name>A0AA88QA32_9TELE</name>
<organism evidence="13 14">
    <name type="scientific">Cirrhinus molitorella</name>
    <name type="common">mud carp</name>
    <dbReference type="NCBI Taxonomy" id="172907"/>
    <lineage>
        <taxon>Eukaryota</taxon>
        <taxon>Metazoa</taxon>
        <taxon>Chordata</taxon>
        <taxon>Craniata</taxon>
        <taxon>Vertebrata</taxon>
        <taxon>Euteleostomi</taxon>
        <taxon>Actinopterygii</taxon>
        <taxon>Neopterygii</taxon>
        <taxon>Teleostei</taxon>
        <taxon>Ostariophysi</taxon>
        <taxon>Cypriniformes</taxon>
        <taxon>Cyprinidae</taxon>
        <taxon>Labeoninae</taxon>
        <taxon>Labeonini</taxon>
        <taxon>Cirrhinus</taxon>
    </lineage>
</organism>
<evidence type="ECO:0000256" key="5">
    <source>
        <dbReference type="ARBA" id="ARBA00022989"/>
    </source>
</evidence>
<evidence type="ECO:0000259" key="12">
    <source>
        <dbReference type="PROSITE" id="PS50835"/>
    </source>
</evidence>
<dbReference type="InterPro" id="IPR013783">
    <property type="entry name" value="Ig-like_fold"/>
</dbReference>
<evidence type="ECO:0000256" key="8">
    <source>
        <dbReference type="ARBA" id="ARBA00023170"/>
    </source>
</evidence>
<dbReference type="InterPro" id="IPR007110">
    <property type="entry name" value="Ig-like_dom"/>
</dbReference>
<sequence>MEVRFWVIYLLLHLTVKVSLQDSAFSTVNLDGYVGGSVTLPCIFENKLQITDVFWRYSVSRKVLSIIKGETSLEEQDKIFRNRTKSFPLKYPEGNYSIELKDLELTHAGNYTCFSPNSNEKYIQLFVKENPEKPTPSQRNSCMETGSLKIMTLLTALLGLTQHII</sequence>
<dbReference type="InterPro" id="IPR051713">
    <property type="entry name" value="T-cell_Activation_Regulation"/>
</dbReference>
<evidence type="ECO:0000256" key="2">
    <source>
        <dbReference type="ARBA" id="ARBA00022475"/>
    </source>
</evidence>
<keyword evidence="5" id="KW-1133">Transmembrane helix</keyword>
<evidence type="ECO:0000256" key="3">
    <source>
        <dbReference type="ARBA" id="ARBA00022692"/>
    </source>
</evidence>
<dbReference type="PANTHER" id="PTHR25466">
    <property type="entry name" value="T-LYMPHOCYTE ACTIVATION ANTIGEN"/>
    <property type="match status" value="1"/>
</dbReference>
<dbReference type="GO" id="GO:0042130">
    <property type="term" value="P:negative regulation of T cell proliferation"/>
    <property type="evidence" value="ECO:0007669"/>
    <property type="project" value="TreeGrafter"/>
</dbReference>
<reference evidence="13" key="1">
    <citation type="submission" date="2023-08" db="EMBL/GenBank/DDBJ databases">
        <title>Chromosome-level Genome Assembly of mud carp (Cirrhinus molitorella).</title>
        <authorList>
            <person name="Liu H."/>
        </authorList>
    </citation>
    <scope>NUCLEOTIDE SEQUENCE</scope>
    <source>
        <strain evidence="13">Prfri</strain>
        <tissue evidence="13">Muscle</tissue>
    </source>
</reference>
<keyword evidence="2" id="KW-1003">Cell membrane</keyword>
<dbReference type="SMART" id="SM00409">
    <property type="entry name" value="IG"/>
    <property type="match status" value="1"/>
</dbReference>